<evidence type="ECO:0000256" key="2">
    <source>
        <dbReference type="ARBA" id="ARBA00022540"/>
    </source>
</evidence>
<evidence type="ECO:0000256" key="4">
    <source>
        <dbReference type="ARBA" id="ARBA00022917"/>
    </source>
</evidence>
<feature type="compositionally biased region" description="Low complexity" evidence="8">
    <location>
        <begin position="141"/>
        <end position="150"/>
    </location>
</feature>
<keyword evidence="3" id="KW-0547">Nucleotide-binding</keyword>
<dbReference type="FunFam" id="3.40.50.10050:FF:000001">
    <property type="entry name" value="Translation initiation factor IF-2"/>
    <property type="match status" value="1"/>
</dbReference>
<evidence type="ECO:0000256" key="6">
    <source>
        <dbReference type="ARBA" id="ARBA00025162"/>
    </source>
</evidence>
<gene>
    <name evidence="10" type="ORF">KFL_000600020</name>
</gene>
<dbReference type="NCBIfam" id="TIGR00231">
    <property type="entry name" value="small_GTP"/>
    <property type="match status" value="1"/>
</dbReference>
<feature type="region of interest" description="Disordered" evidence="8">
    <location>
        <begin position="89"/>
        <end position="364"/>
    </location>
</feature>
<dbReference type="GO" id="GO:0005525">
    <property type="term" value="F:GTP binding"/>
    <property type="evidence" value="ECO:0007669"/>
    <property type="project" value="UniProtKB-KW"/>
</dbReference>
<keyword evidence="11" id="KW-1185">Reference proteome</keyword>
<dbReference type="GO" id="GO:0005737">
    <property type="term" value="C:cytoplasm"/>
    <property type="evidence" value="ECO:0000318"/>
    <property type="project" value="GO_Central"/>
</dbReference>
<dbReference type="FunFam" id="2.40.30.10:FF:000054">
    <property type="entry name" value="Translation initiation factor IF-2"/>
    <property type="match status" value="1"/>
</dbReference>
<dbReference type="NCBIfam" id="TIGR00487">
    <property type="entry name" value="IF-2"/>
    <property type="match status" value="1"/>
</dbReference>
<dbReference type="PANTHER" id="PTHR43381">
    <property type="entry name" value="TRANSLATION INITIATION FACTOR IF-2-RELATED"/>
    <property type="match status" value="1"/>
</dbReference>
<dbReference type="Pfam" id="PF00009">
    <property type="entry name" value="GTP_EFTU"/>
    <property type="match status" value="1"/>
</dbReference>
<evidence type="ECO:0000313" key="10">
    <source>
        <dbReference type="EMBL" id="GAQ80685.1"/>
    </source>
</evidence>
<dbReference type="OMA" id="LECYLLV"/>
<organism evidence="10 11">
    <name type="scientific">Klebsormidium nitens</name>
    <name type="common">Green alga</name>
    <name type="synonym">Ulothrix nitens</name>
    <dbReference type="NCBI Taxonomy" id="105231"/>
    <lineage>
        <taxon>Eukaryota</taxon>
        <taxon>Viridiplantae</taxon>
        <taxon>Streptophyta</taxon>
        <taxon>Klebsormidiophyceae</taxon>
        <taxon>Klebsormidiales</taxon>
        <taxon>Klebsormidiaceae</taxon>
        <taxon>Klebsormidium</taxon>
    </lineage>
</organism>
<dbReference type="Pfam" id="PF04760">
    <property type="entry name" value="IF2_N"/>
    <property type="match status" value="1"/>
</dbReference>
<keyword evidence="2 10" id="KW-0396">Initiation factor</keyword>
<dbReference type="OrthoDB" id="361630at2759"/>
<dbReference type="GO" id="GO:0003743">
    <property type="term" value="F:translation initiation factor activity"/>
    <property type="evidence" value="ECO:0000318"/>
    <property type="project" value="GO_Central"/>
</dbReference>
<comment type="similarity">
    <text evidence="1">Belongs to the TRAFAC class translation factor GTPase superfamily. Classic translation factor GTPase family. IF-2 subfamily.</text>
</comment>
<feature type="compositionally biased region" description="Polar residues" evidence="8">
    <location>
        <begin position="103"/>
        <end position="118"/>
    </location>
</feature>
<keyword evidence="4" id="KW-0648">Protein biosynthesis</keyword>
<dbReference type="FunFam" id="3.40.50.300:FF:000019">
    <property type="entry name" value="Translation initiation factor IF-2"/>
    <property type="match status" value="1"/>
</dbReference>
<dbReference type="SUPFAM" id="SSF52156">
    <property type="entry name" value="Initiation factor IF2/eIF5b, domain 3"/>
    <property type="match status" value="1"/>
</dbReference>
<feature type="domain" description="Tr-type G" evidence="9">
    <location>
        <begin position="499"/>
        <end position="671"/>
    </location>
</feature>
<dbReference type="InterPro" id="IPR027417">
    <property type="entry name" value="P-loop_NTPase"/>
</dbReference>
<dbReference type="InterPro" id="IPR000795">
    <property type="entry name" value="T_Tr_GTP-bd_dom"/>
</dbReference>
<dbReference type="Pfam" id="PF11987">
    <property type="entry name" value="IF-2"/>
    <property type="match status" value="1"/>
</dbReference>
<feature type="compositionally biased region" description="Gly residues" evidence="8">
    <location>
        <begin position="290"/>
        <end position="299"/>
    </location>
</feature>
<evidence type="ECO:0000259" key="9">
    <source>
        <dbReference type="PROSITE" id="PS51722"/>
    </source>
</evidence>
<evidence type="ECO:0000313" key="11">
    <source>
        <dbReference type="Proteomes" id="UP000054558"/>
    </source>
</evidence>
<dbReference type="PROSITE" id="PS01176">
    <property type="entry name" value="IF2"/>
    <property type="match status" value="1"/>
</dbReference>
<dbReference type="EMBL" id="DF237009">
    <property type="protein sequence ID" value="GAQ80685.1"/>
    <property type="molecule type" value="Genomic_DNA"/>
</dbReference>
<dbReference type="CDD" id="cd03692">
    <property type="entry name" value="mtIF2_IVc"/>
    <property type="match status" value="1"/>
</dbReference>
<name>A0A1Y1HPX6_KLENI</name>
<dbReference type="GO" id="GO:0006413">
    <property type="term" value="P:translational initiation"/>
    <property type="evidence" value="ECO:0000318"/>
    <property type="project" value="GO_Central"/>
</dbReference>
<evidence type="ECO:0000256" key="5">
    <source>
        <dbReference type="ARBA" id="ARBA00023134"/>
    </source>
</evidence>
<dbReference type="Pfam" id="PF22042">
    <property type="entry name" value="EF-G_D2"/>
    <property type="match status" value="1"/>
</dbReference>
<feature type="compositionally biased region" description="Low complexity" evidence="8">
    <location>
        <begin position="119"/>
        <end position="134"/>
    </location>
</feature>
<dbReference type="Gene3D" id="2.40.30.10">
    <property type="entry name" value="Translation factors"/>
    <property type="match status" value="2"/>
</dbReference>
<dbReference type="InterPro" id="IPR053905">
    <property type="entry name" value="EF-G-like_DII"/>
</dbReference>
<dbReference type="SUPFAM" id="SSF52540">
    <property type="entry name" value="P-loop containing nucleoside triphosphate hydrolases"/>
    <property type="match status" value="1"/>
</dbReference>
<accession>A0A1Y1HPX6</accession>
<reference evidence="10 11" key="1">
    <citation type="journal article" date="2014" name="Nat. Commun.">
        <title>Klebsormidium flaccidum genome reveals primary factors for plant terrestrial adaptation.</title>
        <authorList>
            <person name="Hori K."/>
            <person name="Maruyama F."/>
            <person name="Fujisawa T."/>
            <person name="Togashi T."/>
            <person name="Yamamoto N."/>
            <person name="Seo M."/>
            <person name="Sato S."/>
            <person name="Yamada T."/>
            <person name="Mori H."/>
            <person name="Tajima N."/>
            <person name="Moriyama T."/>
            <person name="Ikeuchi M."/>
            <person name="Watanabe M."/>
            <person name="Wada H."/>
            <person name="Kobayashi K."/>
            <person name="Saito M."/>
            <person name="Masuda T."/>
            <person name="Sasaki-Sekimoto Y."/>
            <person name="Mashiguchi K."/>
            <person name="Awai K."/>
            <person name="Shimojima M."/>
            <person name="Masuda S."/>
            <person name="Iwai M."/>
            <person name="Nobusawa T."/>
            <person name="Narise T."/>
            <person name="Kondo S."/>
            <person name="Saito H."/>
            <person name="Sato R."/>
            <person name="Murakawa M."/>
            <person name="Ihara Y."/>
            <person name="Oshima-Yamada Y."/>
            <person name="Ohtaka K."/>
            <person name="Satoh M."/>
            <person name="Sonobe K."/>
            <person name="Ishii M."/>
            <person name="Ohtani R."/>
            <person name="Kanamori-Sato M."/>
            <person name="Honoki R."/>
            <person name="Miyazaki D."/>
            <person name="Mochizuki H."/>
            <person name="Umetsu J."/>
            <person name="Higashi K."/>
            <person name="Shibata D."/>
            <person name="Kamiya Y."/>
            <person name="Sato N."/>
            <person name="Nakamura Y."/>
            <person name="Tabata S."/>
            <person name="Ida S."/>
            <person name="Kurokawa K."/>
            <person name="Ohta H."/>
        </authorList>
    </citation>
    <scope>NUCLEOTIDE SEQUENCE [LARGE SCALE GENOMIC DNA]</scope>
    <source>
        <strain evidence="10 11">NIES-2285</strain>
    </source>
</reference>
<dbReference type="Gene3D" id="3.40.50.300">
    <property type="entry name" value="P-loop containing nucleotide triphosphate hydrolases"/>
    <property type="match status" value="1"/>
</dbReference>
<dbReference type="SUPFAM" id="SSF50447">
    <property type="entry name" value="Translation proteins"/>
    <property type="match status" value="2"/>
</dbReference>
<dbReference type="InterPro" id="IPR044145">
    <property type="entry name" value="IF2_II"/>
</dbReference>
<dbReference type="HAMAP" id="MF_00100_B">
    <property type="entry name" value="IF_2_B"/>
    <property type="match status" value="1"/>
</dbReference>
<protein>
    <recommendedName>
        <fullName evidence="7">Translation initiation factor IF-2, chloroplastic</fullName>
    </recommendedName>
</protein>
<evidence type="ECO:0000256" key="3">
    <source>
        <dbReference type="ARBA" id="ARBA00022741"/>
    </source>
</evidence>
<feature type="compositionally biased region" description="Low complexity" evidence="8">
    <location>
        <begin position="196"/>
        <end position="209"/>
    </location>
</feature>
<proteinExistence type="inferred from homology"/>
<dbReference type="InterPro" id="IPR006847">
    <property type="entry name" value="IF2_N"/>
</dbReference>
<comment type="function">
    <text evidence="6">One of the essential components for the initiation of protein synthesis. Protects formylmethionyl-tRNA from spontaneous hydrolysis and promotes its binding to the 30S ribosomal subunits. Also involved in the hydrolysis of GTP during the formation of the 70S ribosomal complex.</text>
</comment>
<dbReference type="AlphaFoldDB" id="A0A1Y1HPX6"/>
<dbReference type="InterPro" id="IPR015760">
    <property type="entry name" value="TIF_IF2"/>
</dbReference>
<dbReference type="CDD" id="cd03702">
    <property type="entry name" value="IF2_mtIF2_II"/>
    <property type="match status" value="1"/>
</dbReference>
<dbReference type="CDD" id="cd01887">
    <property type="entry name" value="IF2_eIF5B"/>
    <property type="match status" value="1"/>
</dbReference>
<evidence type="ECO:0000256" key="8">
    <source>
        <dbReference type="SAM" id="MobiDB-lite"/>
    </source>
</evidence>
<dbReference type="PANTHER" id="PTHR43381:SF5">
    <property type="entry name" value="TR-TYPE G DOMAIN-CONTAINING PROTEIN"/>
    <property type="match status" value="1"/>
</dbReference>
<dbReference type="InterPro" id="IPR000178">
    <property type="entry name" value="TF_IF2_bacterial-like"/>
</dbReference>
<feature type="compositionally biased region" description="Low complexity" evidence="8">
    <location>
        <begin position="89"/>
        <end position="99"/>
    </location>
</feature>
<dbReference type="GO" id="GO:0003924">
    <property type="term" value="F:GTPase activity"/>
    <property type="evidence" value="ECO:0007669"/>
    <property type="project" value="InterPro"/>
</dbReference>
<keyword evidence="5" id="KW-0342">GTP-binding</keyword>
<dbReference type="PRINTS" id="PR00315">
    <property type="entry name" value="ELONGATNFCT"/>
</dbReference>
<dbReference type="InterPro" id="IPR036925">
    <property type="entry name" value="TIF_IF2_dom3_sf"/>
</dbReference>
<dbReference type="InterPro" id="IPR023115">
    <property type="entry name" value="TIF_IF2_dom3"/>
</dbReference>
<evidence type="ECO:0000256" key="7">
    <source>
        <dbReference type="ARBA" id="ARBA00044105"/>
    </source>
</evidence>
<dbReference type="STRING" id="105231.A0A1Y1HPX6"/>
<dbReference type="Proteomes" id="UP000054558">
    <property type="component" value="Unassembled WGS sequence"/>
</dbReference>
<dbReference type="FunFam" id="2.40.30.10:FF:000008">
    <property type="entry name" value="Translation initiation factor IF-2"/>
    <property type="match status" value="1"/>
</dbReference>
<dbReference type="InterPro" id="IPR005225">
    <property type="entry name" value="Small_GTP-bd"/>
</dbReference>
<sequence>MAHCAANALLQPAFSTCCACSLNTQRNTTIVQKVPLGGIVPFRAGHLGRPLSALVGKGAENRVSVGRLRVRAAGVEVETVEAAENAGVVDAPGGAAPPANKYKNASSNRYANGKAQNGSNAASDSESASETITEAVEEVLPPANGAAAPPLERKKKTLSGQRNAEGAATAPPRGGSQAAAPAPRGAWKRGDPPSRPAAARPQPPRGGQAEAKEVWTPKTGKRVTGFTPASPSSSDPGFDRPSPAAERPAVSRQDLDDEYQSPPRRSLRAETPARSPAASAEVQVWRPGQGQLGGPEGGGQPPPPRRGGGGGGAFPDQVLDDPSLLSRRPPPRLVGPPGGDKAPAKKRAVRKTGGAGRRGEEDENQRFIADNQIVIPGMPQKRIVKRRRRKGRAYKARMRALRDKTGQPVRAEIIEVGEEGLPVSELAELLVVNEAEVVSALFMKGIMATVNETLSRDAVKLVCEQFEVEVLEVEDEQIETMAKKTNEFISESDLEKLKPRPPVVTIMGHVDHGKTSLLDYIRKEKVAAGEAGGITQAIGAYRVPVEVEGETHTCVFLDTPGHEAFSAMRARGAKVTDIAVIVVAADDGVRPQTLEAISHAKAAEVPIVVAINKVDKDGASVEKVMQELSAQAQLYPEEWGGDVAMVPVSAKKGTGVDELLEAIMLVAEVSEFSANPDREAKGTVIEATLDRKRGPLATVVVQCGTLRRGDVMLCGDAFGKVRALLDHTGKSLKEAGPSEAVQVMGLSGVPAAGEVFEIRPDLDDARSKAEERGYTQRTQRLANLAGEGKITLQSLAAAAAVAEEGLEFGRLNLILKVDVAGSAEAIRSALEALPQDTIGLRFLLSMTGDVSISDIDLAQASEAVVLGFNVQVPPAAEAHSKETGIEVKQYNVIYDLVDDIRKAMEGMMEPEEERIPIGTAEVKAVFPAGSGKAAGCIVTEGKLVKGCTIAVIRKKKEVYFGKLDSLRRVKELAKQVEQGNECGANVSGFNEWAVGDTIQAFNVVKKQRTLESASAVATKAMAMPAPVAAGAAESK</sequence>
<evidence type="ECO:0000256" key="1">
    <source>
        <dbReference type="ARBA" id="ARBA00007733"/>
    </source>
</evidence>
<dbReference type="PROSITE" id="PS51722">
    <property type="entry name" value="G_TR_2"/>
    <property type="match status" value="1"/>
</dbReference>
<dbReference type="Gene3D" id="3.40.50.10050">
    <property type="entry name" value="Translation initiation factor IF- 2, domain 3"/>
    <property type="match status" value="1"/>
</dbReference>
<dbReference type="InterPro" id="IPR009000">
    <property type="entry name" value="Transl_B-barrel_sf"/>
</dbReference>